<dbReference type="PaxDb" id="123214-PERMA_A0019"/>
<dbReference type="eggNOG" id="ENOG5030I9A">
    <property type="taxonomic scope" value="Bacteria"/>
</dbReference>
<dbReference type="AlphaFoldDB" id="C0QUU8"/>
<keyword evidence="1" id="KW-0732">Signal</keyword>
<dbReference type="Pfam" id="PF06986">
    <property type="entry name" value="F_T4SS_TraN"/>
    <property type="match status" value="1"/>
</dbReference>
<geneLocation type="plasmid" evidence="3">
    <name>pPERMA01</name>
</geneLocation>
<name>C0QUU8_PERMH</name>
<dbReference type="EMBL" id="CP001231">
    <property type="protein sequence ID" value="ACO04961.1"/>
    <property type="molecule type" value="Genomic_DNA"/>
</dbReference>
<keyword evidence="2" id="KW-0614">Plasmid</keyword>
<sequence>MHRSKSVIILQLIAFISFSFAAVITESTKTTCPADPTFGGKCHLKEVRNDGPSCKTINGVEVCRNWWKKEYVYECEGQDNSALFSTFENQSYCRLVSRCKTWEDVSLKGGNVSCRIYIDKNRPGCETNPNRAECVADDCGDIKNKCTFLEYIPFGNIPDKANTTSQYTCDAYGTTCGYVQVPTSSGINLGTYVYECPSDVRKVCREYEQVLKCPAECPDGTKVDCPDNSNQATCPDGSIATCKTETCNTTKTCIQYETVNVQGTEIKTCLAPRSYTEYKVEAGSQQAQDLANNPSCIKVSDDITPCPYSTRTYGNTTICELAGRHSNIGGSSGQVFIGRNIQVPDGTDLVVYIYTGNSCDDDNTRVDAFIKDSRTGQIIGEKHTSCSINGQVFTLYRNTRNLTIDYKLKIVHCIGSGCGSNDYNFSDTETSTSWNYGGSTWDSHDSSLGWKVYHWETYRCYTDTIDTSSCSSFSSNCTLQDNLNDLSSLACNKFAIDINNSNKNVCSEFAIQYECPATITKQQCVKYETKSVCNGVSYPVRSVEVENKDFSNEFNKAMALAQLANELKHVWAGKYMRCDSGWFSSVFENPMDYFKQKMVSFIVMQLGAQFLSAATTFVQDYLGSCLSPAVAGVDFATTGDATAVSQESVADCMGSAAGQAWADAGDNSMMQSMLEKMGLNSGAASFLASPYGQLAISVAIDIFTQTNKCNACTSKSCAEAHGFYNTYGLIKGGNCHYVESGCAWKVKYGIGSVCLRKKYMYCCYDSVFARILVEQAYKQLGYSFAGGNCSALTFDDIKNLDFSSMDFTELQNYLEAKMKGQIDPNLIKNKINSYFDSDYGTQTFTGETPYSN</sequence>
<dbReference type="InterPro" id="IPR014121">
    <property type="entry name" value="TraN_Ftype"/>
</dbReference>
<feature type="chain" id="PRO_5002902566" description="Conjugal transfer mating pair stabilization protein TraN" evidence="1">
    <location>
        <begin position="22"/>
        <end position="852"/>
    </location>
</feature>
<dbReference type="HOGENOM" id="CLU_334894_0_0_0"/>
<dbReference type="RefSeq" id="WP_012675149.1">
    <property type="nucleotide sequence ID" value="NC_012439.1"/>
</dbReference>
<dbReference type="Proteomes" id="UP000001366">
    <property type="component" value="Plasmid unnamed"/>
</dbReference>
<evidence type="ECO:0008006" key="4">
    <source>
        <dbReference type="Google" id="ProtNLM"/>
    </source>
</evidence>
<evidence type="ECO:0000313" key="3">
    <source>
        <dbReference type="Proteomes" id="UP000001366"/>
    </source>
</evidence>
<evidence type="ECO:0000256" key="1">
    <source>
        <dbReference type="SAM" id="SignalP"/>
    </source>
</evidence>
<proteinExistence type="predicted"/>
<protein>
    <recommendedName>
        <fullName evidence="4">Conjugal transfer mating pair stabilization protein TraN</fullName>
    </recommendedName>
</protein>
<organism evidence="2 3">
    <name type="scientific">Persephonella marina (strain DSM 14350 / EX-H1)</name>
    <dbReference type="NCBI Taxonomy" id="123214"/>
    <lineage>
        <taxon>Bacteria</taxon>
        <taxon>Pseudomonadati</taxon>
        <taxon>Aquificota</taxon>
        <taxon>Aquificia</taxon>
        <taxon>Aquificales</taxon>
        <taxon>Hydrogenothermaceae</taxon>
        <taxon>Persephonella</taxon>
    </lineage>
</organism>
<gene>
    <name evidence="2" type="ordered locus">PERMA_A0019</name>
</gene>
<keyword evidence="3" id="KW-1185">Reference proteome</keyword>
<evidence type="ECO:0000313" key="2">
    <source>
        <dbReference type="EMBL" id="ACO04961.1"/>
    </source>
</evidence>
<reference evidence="2 3" key="1">
    <citation type="journal article" date="2009" name="J. Bacteriol.">
        <title>Complete and draft genome sequences of six members of the Aquificales.</title>
        <authorList>
            <person name="Reysenbach A.L."/>
            <person name="Hamamura N."/>
            <person name="Podar M."/>
            <person name="Griffiths E."/>
            <person name="Ferreira S."/>
            <person name="Hochstein R."/>
            <person name="Heidelberg J."/>
            <person name="Johnson J."/>
            <person name="Mead D."/>
            <person name="Pohorille A."/>
            <person name="Sarmiento M."/>
            <person name="Schweighofer K."/>
            <person name="Seshadri R."/>
            <person name="Voytek M.A."/>
        </authorList>
    </citation>
    <scope>NUCLEOTIDE SEQUENCE [LARGE SCALE GENOMIC DNA]</scope>
    <source>
        <strain evidence="3">DSM 14350 / EX-H1</strain>
        <plasmid evidence="3">pPERMA01</plasmid>
    </source>
</reference>
<dbReference type="KEGG" id="pmx:PERMA_A0019"/>
<accession>C0QUU8</accession>
<dbReference type="OrthoDB" id="21491at2"/>
<feature type="signal peptide" evidence="1">
    <location>
        <begin position="1"/>
        <end position="21"/>
    </location>
</feature>